<dbReference type="EMBL" id="KN834109">
    <property type="protein sequence ID" value="KIK12181.1"/>
    <property type="molecule type" value="Genomic_DNA"/>
</dbReference>
<accession>A0A0C9Y599</accession>
<dbReference type="HOGENOM" id="CLU_2574768_0_0_1"/>
<reference evidence="2 3" key="1">
    <citation type="submission" date="2014-04" db="EMBL/GenBank/DDBJ databases">
        <authorList>
            <consortium name="DOE Joint Genome Institute"/>
            <person name="Kuo A."/>
            <person name="Kohler A."/>
            <person name="Costa M.D."/>
            <person name="Nagy L.G."/>
            <person name="Floudas D."/>
            <person name="Copeland A."/>
            <person name="Barry K.W."/>
            <person name="Cichocki N."/>
            <person name="Veneault-Fourrey C."/>
            <person name="LaButti K."/>
            <person name="Lindquist E.A."/>
            <person name="Lipzen A."/>
            <person name="Lundell T."/>
            <person name="Morin E."/>
            <person name="Murat C."/>
            <person name="Sun H."/>
            <person name="Tunlid A."/>
            <person name="Henrissat B."/>
            <person name="Grigoriev I.V."/>
            <person name="Hibbett D.S."/>
            <person name="Martin F."/>
            <person name="Nordberg H.P."/>
            <person name="Cantor M.N."/>
            <person name="Hua S.X."/>
        </authorList>
    </citation>
    <scope>NUCLEOTIDE SEQUENCE [LARGE SCALE GENOMIC DNA]</scope>
    <source>
        <strain evidence="2 3">441</strain>
    </source>
</reference>
<evidence type="ECO:0000313" key="2">
    <source>
        <dbReference type="EMBL" id="KIK12181.1"/>
    </source>
</evidence>
<gene>
    <name evidence="2" type="ORF">PISMIDRAFT_689681</name>
</gene>
<keyword evidence="1" id="KW-0472">Membrane</keyword>
<reference evidence="3" key="2">
    <citation type="submission" date="2015-01" db="EMBL/GenBank/DDBJ databases">
        <title>Evolutionary Origins and Diversification of the Mycorrhizal Mutualists.</title>
        <authorList>
            <consortium name="DOE Joint Genome Institute"/>
            <consortium name="Mycorrhizal Genomics Consortium"/>
            <person name="Kohler A."/>
            <person name="Kuo A."/>
            <person name="Nagy L.G."/>
            <person name="Floudas D."/>
            <person name="Copeland A."/>
            <person name="Barry K.W."/>
            <person name="Cichocki N."/>
            <person name="Veneault-Fourrey C."/>
            <person name="LaButti K."/>
            <person name="Lindquist E.A."/>
            <person name="Lipzen A."/>
            <person name="Lundell T."/>
            <person name="Morin E."/>
            <person name="Murat C."/>
            <person name="Riley R."/>
            <person name="Ohm R."/>
            <person name="Sun H."/>
            <person name="Tunlid A."/>
            <person name="Henrissat B."/>
            <person name="Grigoriev I.V."/>
            <person name="Hibbett D.S."/>
            <person name="Martin F."/>
        </authorList>
    </citation>
    <scope>NUCLEOTIDE SEQUENCE [LARGE SCALE GENOMIC DNA]</scope>
    <source>
        <strain evidence="3">441</strain>
    </source>
</reference>
<keyword evidence="3" id="KW-1185">Reference proteome</keyword>
<organism evidence="2 3">
    <name type="scientific">Pisolithus microcarpus 441</name>
    <dbReference type="NCBI Taxonomy" id="765257"/>
    <lineage>
        <taxon>Eukaryota</taxon>
        <taxon>Fungi</taxon>
        <taxon>Dikarya</taxon>
        <taxon>Basidiomycota</taxon>
        <taxon>Agaricomycotina</taxon>
        <taxon>Agaricomycetes</taxon>
        <taxon>Agaricomycetidae</taxon>
        <taxon>Boletales</taxon>
        <taxon>Sclerodermatineae</taxon>
        <taxon>Pisolithaceae</taxon>
        <taxon>Pisolithus</taxon>
    </lineage>
</organism>
<evidence type="ECO:0000313" key="3">
    <source>
        <dbReference type="Proteomes" id="UP000054018"/>
    </source>
</evidence>
<keyword evidence="1" id="KW-0812">Transmembrane</keyword>
<name>A0A0C9Y599_9AGAM</name>
<dbReference type="Proteomes" id="UP000054018">
    <property type="component" value="Unassembled WGS sequence"/>
</dbReference>
<keyword evidence="1" id="KW-1133">Transmembrane helix</keyword>
<feature type="transmembrane region" description="Helical" evidence="1">
    <location>
        <begin position="52"/>
        <end position="76"/>
    </location>
</feature>
<protein>
    <submittedName>
        <fullName evidence="2">Uncharacterized protein</fullName>
    </submittedName>
</protein>
<proteinExistence type="predicted"/>
<evidence type="ECO:0000256" key="1">
    <source>
        <dbReference type="SAM" id="Phobius"/>
    </source>
</evidence>
<sequence>MQTILVGTYLPQRKEQNRRIMGVVVPDKLAGMSGGPRVWGVRVHNPLEKGRAIVASAAGVAGVLSLPLLVAMSVIARDMKT</sequence>
<dbReference type="AlphaFoldDB" id="A0A0C9Y599"/>